<reference evidence="1 2" key="1">
    <citation type="submission" date="2021-10" db="EMBL/GenBank/DDBJ databases">
        <authorList>
            <person name="Lavering E.D."/>
            <person name="James R."/>
            <person name="Fairhom J.D."/>
            <person name="Ogilvie B.H."/>
            <person name="Thurgood T.L."/>
            <person name="Robison R.A."/>
            <person name="Grose J.H."/>
        </authorList>
    </citation>
    <scope>NUCLEOTIDE SEQUENCE [LARGE SCALE GENOMIC DNA]</scope>
</reference>
<organism evidence="1 2">
    <name type="scientific">Bacillus phage vB_BanS_Chewbecca</name>
    <dbReference type="NCBI Taxonomy" id="2894786"/>
    <lineage>
        <taxon>Viruses</taxon>
        <taxon>Duplodnaviria</taxon>
        <taxon>Heunggongvirae</taxon>
        <taxon>Uroviricota</taxon>
        <taxon>Caudoviricetes</taxon>
        <taxon>Joanripponvirinae</taxon>
        <taxon>Tsamsavirus</taxon>
        <taxon>Tsamsavirus chewbecca</taxon>
    </lineage>
</organism>
<protein>
    <submittedName>
        <fullName evidence="1">Tail fiber protein</fullName>
    </submittedName>
</protein>
<evidence type="ECO:0000313" key="2">
    <source>
        <dbReference type="Proteomes" id="UP000827751"/>
    </source>
</evidence>
<dbReference type="Proteomes" id="UP000827751">
    <property type="component" value="Segment"/>
</dbReference>
<name>A0AAE8YML5_9CAUD</name>
<proteinExistence type="predicted"/>
<accession>A0AAE8YML5</accession>
<sequence length="1469" mass="162990">MPNIVGTGQMTLVDMNDVLVSATKPLNPVEGQLWWSTTEAQLYVYQNGDWQKSSNVLVGGRNLLRYSGLFITTNGWTTNNGGTNLKVETKDGFPCLSATGSVKGTVSVPVNNGKEYVYSTEIMFNANVELTSSTPLHEWVAVSGLTGQTGIDGFISIDGGQRTLVANKWHKIILRFKVKDDGNSYLFTPFIYKNPMTETWWMKNMQLTEGNIPLDWSPAPEDAHEVIVDITETLGNMANDNLLDYNERQVIKEKVEQLIGISTTDTGTLPAIGTLDSSGKGLIFTVRRQAIQVGVPSTHIKYTTVESTYTALKNYLEGLKDTSNATLRPWDISIANQDKVITVTKATFRTNWLNLYNALNDLAIYTSQVTSDESYNPVKVNYASNGDFEIPLSDGLWKDSYVGQTKGKVDISAESAPFKSAYHVKNTTNANGGIFVPALWSGVSAEKLVDREVTVQFWLKYQNIVAGAQSYLAGRFGELLIEGETASAQKFYRYIRFANTTTMNEGSYITGTDMTWKKYTGTTKLTLPSSGDQANPVIKITKVSFKHGLEGCTGEFWTTGIKVEFGSKATDWSVSPFDLEQKIYKTELAVQPDNITATVTSHQTFTSKVGENIDKATSNESAYINKNYNFADWTGTYPVGFEGNVGTAVSKVASENGNGKSAKFTNALGVESYLSGVGYLNKPYYNYVYVESTFKLESGSINGAGILFRYLRADNSSSAFEGRFKFSDVVSSPTLNKWYTVSTVFKVPVPTDFGGYRLYAMGSYGSFDSTKPAKTIYIDSVISRPASSEEIKAYEANISVADMMADDKITPLEKHTLKNELDMIVAEKPTFEAKANQYAVTTEKDDYITAYNALYSALSPHLSNLNTTATGVNGTAIRTLFKDYNDKKTILERAILNAVQFGGRNLLRNSNFAKYTTNDSLAWDKNLNGNIVADGYWSNGYNAGVKPFPTQGYHAHLNIEKFGYPVIEFIDKNSNLVDTSVTPNITGLHRWQGLSNTMLLTDPFCQSLAVGKTYTVSLEAMSDTVGMRVNVGFHHFETGNATQGFFGYQWNLQACETINVWERKYQTFTINNKWDLTKALAFYVYGYLSTMEGSMWVRNIKIEEGTRYTDWSETPEDTNSFMYNLADRVSSAEEKITDSAIINTVTQSTSYKNDLGTKANSEDLKGYATTGQLDQAKEDANKYADDKVKNIDFTPYVIKSEMTQTITDITTKFEAGGGVNLLRNSTGYADFSFWTQVQPTQMSIVSNNALDALGFGKGFYFPANANYSNARITQDIYVTAGQPYTLSWYANKTNNTATDDGAVWVEFLEGVSTVKSTKYLGSDVTKGFEKRTHTWIPKSNVITVRISVNKLADITIAGLMMNIGDIPLQWSMATGEIYNTNIRMDMNGIKVSQIVNGVDRGYTQITPQEFAGYYDLDGDGTYEKVFYLQEDETVSKKFRAKDEFTMGGIKIIKIESTSNKGWAFVQNLD</sequence>
<gene>
    <name evidence="1" type="ORF">CHEWBECCA_183</name>
</gene>
<evidence type="ECO:0000313" key="1">
    <source>
        <dbReference type="EMBL" id="UGO46266.1"/>
    </source>
</evidence>
<keyword evidence="2" id="KW-1185">Reference proteome</keyword>
<dbReference type="EMBL" id="OK499972">
    <property type="protein sequence ID" value="UGO46266.1"/>
    <property type="molecule type" value="Genomic_DNA"/>
</dbReference>